<reference evidence="2 3" key="1">
    <citation type="journal article" date="2010" name="BMC Genomics">
        <title>Genomic analysis and relatedness of P2-like phages of the Burkholderia cepacia complex.</title>
        <authorList>
            <person name="Lynch K.H."/>
            <person name="Stothard P."/>
            <person name="Dennis J.J."/>
        </authorList>
    </citation>
    <scope>NUCLEOTIDE SEQUENCE [LARGE SCALE GENOMIC DNA]</scope>
</reference>
<evidence type="ECO:0000259" key="1">
    <source>
        <dbReference type="PROSITE" id="PS50943"/>
    </source>
</evidence>
<dbReference type="EMBL" id="GU911304">
    <property type="protein sequence ID" value="ADP02306.1"/>
    <property type="molecule type" value="Genomic_DNA"/>
</dbReference>
<dbReference type="Proteomes" id="UP000008729">
    <property type="component" value="Segment"/>
</dbReference>
<dbReference type="SUPFAM" id="SSF47413">
    <property type="entry name" value="lambda repressor-like DNA-binding domains"/>
    <property type="match status" value="1"/>
</dbReference>
<dbReference type="SMR" id="E5E3U2"/>
<name>E5E3U2_9CAUD</name>
<proteinExistence type="predicted"/>
<dbReference type="PROSITE" id="PS50943">
    <property type="entry name" value="HTH_CROC1"/>
    <property type="match status" value="1"/>
</dbReference>
<dbReference type="RefSeq" id="YP_004306425.1">
    <property type="nucleotide sequence ID" value="NC_015266.1"/>
</dbReference>
<dbReference type="GO" id="GO:0003677">
    <property type="term" value="F:DNA binding"/>
    <property type="evidence" value="ECO:0007669"/>
    <property type="project" value="InterPro"/>
</dbReference>
<organism evidence="2 3">
    <name type="scientific">Burkholderia phage KL3</name>
    <dbReference type="NCBI Taxonomy" id="910474"/>
    <lineage>
        <taxon>Viruses</taxon>
        <taxon>Duplodnaviria</taxon>
        <taxon>Heunggongvirae</taxon>
        <taxon>Uroviricota</taxon>
        <taxon>Caudoviricetes</taxon>
        <taxon>Peduoviridae</taxon>
        <taxon>Kayeltresvirus</taxon>
        <taxon>Kayeltresvirus KL3</taxon>
    </lineage>
</organism>
<dbReference type="InterPro" id="IPR010982">
    <property type="entry name" value="Lambda_DNA-bd_dom_sf"/>
</dbReference>
<dbReference type="Gene3D" id="1.10.260.40">
    <property type="entry name" value="lambda repressor-like DNA-binding domains"/>
    <property type="match status" value="1"/>
</dbReference>
<dbReference type="KEGG" id="vg:10323895"/>
<dbReference type="InterPro" id="IPR001387">
    <property type="entry name" value="Cro/C1-type_HTH"/>
</dbReference>
<evidence type="ECO:0000313" key="3">
    <source>
        <dbReference type="Proteomes" id="UP000008729"/>
    </source>
</evidence>
<gene>
    <name evidence="2" type="primary">13</name>
</gene>
<accession>E5E3U2</accession>
<feature type="domain" description="HTH cro/C1-type" evidence="1">
    <location>
        <begin position="24"/>
        <end position="77"/>
    </location>
</feature>
<dbReference type="CDD" id="cd00093">
    <property type="entry name" value="HTH_XRE"/>
    <property type="match status" value="1"/>
</dbReference>
<protein>
    <submittedName>
        <fullName evidence="2">Gp13</fullName>
    </submittedName>
</protein>
<dbReference type="Pfam" id="PF01381">
    <property type="entry name" value="HTH_3"/>
    <property type="match status" value="1"/>
</dbReference>
<evidence type="ECO:0000313" key="2">
    <source>
        <dbReference type="EMBL" id="ADP02306.1"/>
    </source>
</evidence>
<sequence length="179" mass="20337">MATKVHVNKKYKKWVQMETVGKRLREERLRIGLSQDEFAAIGQLGRKTLAFYESDERAPDTSFLLALRSIGVDIVYVLTGERLEAGRQSDERSETDAEEAELVAIYRQLNETGKATLQSFIGSVLNQAVMLKTGTPQRAKRLPENRRAALDERMVENVDRAMAEIERLRVERAAKDGKK</sequence>
<dbReference type="GeneID" id="10323895"/>
<dbReference type="SMART" id="SM00530">
    <property type="entry name" value="HTH_XRE"/>
    <property type="match status" value="1"/>
</dbReference>
<keyword evidence="3" id="KW-1185">Reference proteome</keyword>